<protein>
    <submittedName>
        <fullName evidence="15">Uncharacterized protein</fullName>
    </submittedName>
</protein>
<dbReference type="AlphaFoldDB" id="A0A2H0TZL9"/>
<evidence type="ECO:0000256" key="13">
    <source>
        <dbReference type="SAM" id="Coils"/>
    </source>
</evidence>
<dbReference type="GO" id="GO:0046961">
    <property type="term" value="F:proton-transporting ATPase activity, rotational mechanism"/>
    <property type="evidence" value="ECO:0007669"/>
    <property type="project" value="TreeGrafter"/>
</dbReference>
<comment type="subcellular location">
    <subcellularLocation>
        <location evidence="11">Endomembrane system</location>
        <topology evidence="11">Single-pass membrane protein</topology>
    </subcellularLocation>
</comment>
<evidence type="ECO:0000256" key="8">
    <source>
        <dbReference type="ARBA" id="ARBA00023136"/>
    </source>
</evidence>
<dbReference type="PANTHER" id="PTHR33445">
    <property type="entry name" value="ATP SYNTHASE SUBUNIT B', CHLOROPLASTIC"/>
    <property type="match status" value="1"/>
</dbReference>
<sequence>MQLLGSLGVDLKLLLAQIINFAILLWLLNKLLYKPIVKRIEDDEKEMQQVVEERKILDKEKTEFEKKRHNTLSKVKKEAEKIITEAENISDNMQKRIHAEAETEKDKIIKQIKSRLKDLND</sequence>
<evidence type="ECO:0000256" key="7">
    <source>
        <dbReference type="ARBA" id="ARBA00023065"/>
    </source>
</evidence>
<evidence type="ECO:0000256" key="12">
    <source>
        <dbReference type="RuleBase" id="RU003848"/>
    </source>
</evidence>
<comment type="function">
    <text evidence="10">F(1)F(0) ATP synthase produces ATP from ADP in the presence of a proton or sodium gradient. F-type ATPases consist of two structural domains, F(1) containing the extramembraneous catalytic core and F(0) containing the membrane proton channel, linked together by a central stalk and a peripheral stalk. During catalysis, ATP synthesis in the catalytic domain of F(1) is coupled via a rotary mechanism of the central stalk subunits to proton translocation.</text>
</comment>
<feature type="transmembrane region" description="Helical" evidence="14">
    <location>
        <begin position="12"/>
        <end position="29"/>
    </location>
</feature>
<evidence type="ECO:0000256" key="10">
    <source>
        <dbReference type="ARBA" id="ARBA00025198"/>
    </source>
</evidence>
<feature type="coiled-coil region" evidence="13">
    <location>
        <begin position="40"/>
        <end position="96"/>
    </location>
</feature>
<accession>A0A2H0TZL9</accession>
<evidence type="ECO:0000256" key="4">
    <source>
        <dbReference type="ARBA" id="ARBA00022692"/>
    </source>
</evidence>
<proteinExistence type="inferred from homology"/>
<keyword evidence="3 12" id="KW-0138">CF(0)</keyword>
<keyword evidence="5 12" id="KW-0375">Hydrogen ion transport</keyword>
<reference evidence="16" key="1">
    <citation type="submission" date="2017-09" db="EMBL/GenBank/DDBJ databases">
        <title>Depth-based differentiation of microbial function through sediment-hosted aquifers and enrichment of novel symbionts in the deep terrestrial subsurface.</title>
        <authorList>
            <person name="Probst A.J."/>
            <person name="Ladd B."/>
            <person name="Jarett J.K."/>
            <person name="Geller-Mcgrath D.E."/>
            <person name="Sieber C.M.K."/>
            <person name="Emerson J.B."/>
            <person name="Anantharaman K."/>
            <person name="Thomas B.C."/>
            <person name="Malmstrom R."/>
            <person name="Stieglmeier M."/>
            <person name="Klingl A."/>
            <person name="Woyke T."/>
            <person name="Ryan C.M."/>
            <person name="Banfield J.F."/>
        </authorList>
    </citation>
    <scope>NUCLEOTIDE SEQUENCE [LARGE SCALE GENOMIC DNA]</scope>
</reference>
<keyword evidence="9" id="KW-0066">ATP synthesis</keyword>
<dbReference type="GO" id="GO:0012505">
    <property type="term" value="C:endomembrane system"/>
    <property type="evidence" value="ECO:0007669"/>
    <property type="project" value="UniProtKB-SubCell"/>
</dbReference>
<dbReference type="PANTHER" id="PTHR33445:SF2">
    <property type="entry name" value="ATP SYNTHASE SUBUNIT B', CHLOROPLASTIC"/>
    <property type="match status" value="1"/>
</dbReference>
<keyword evidence="6 14" id="KW-1133">Transmembrane helix</keyword>
<keyword evidence="4 12" id="KW-0812">Transmembrane</keyword>
<keyword evidence="7 12" id="KW-0406">Ion transport</keyword>
<evidence type="ECO:0000256" key="6">
    <source>
        <dbReference type="ARBA" id="ARBA00022989"/>
    </source>
</evidence>
<comment type="similarity">
    <text evidence="1 12">Belongs to the ATPase B chain family.</text>
</comment>
<dbReference type="Proteomes" id="UP000230852">
    <property type="component" value="Unassembled WGS sequence"/>
</dbReference>
<dbReference type="EMBL" id="PFBU01000006">
    <property type="protein sequence ID" value="PIR78670.1"/>
    <property type="molecule type" value="Genomic_DNA"/>
</dbReference>
<name>A0A2H0TZL9_9BACT</name>
<evidence type="ECO:0000256" key="1">
    <source>
        <dbReference type="ARBA" id="ARBA00005513"/>
    </source>
</evidence>
<organism evidence="15 16">
    <name type="scientific">Candidatus Magasanikbacteria bacterium CG10_big_fil_rev_8_21_14_0_10_36_16</name>
    <dbReference type="NCBI Taxonomy" id="1974645"/>
    <lineage>
        <taxon>Bacteria</taxon>
        <taxon>Candidatus Magasanikiibacteriota</taxon>
    </lineage>
</organism>
<evidence type="ECO:0000256" key="11">
    <source>
        <dbReference type="ARBA" id="ARBA00037847"/>
    </source>
</evidence>
<keyword evidence="8 14" id="KW-0472">Membrane</keyword>
<comment type="caution">
    <text evidence="15">The sequence shown here is derived from an EMBL/GenBank/DDBJ whole genome shotgun (WGS) entry which is preliminary data.</text>
</comment>
<evidence type="ECO:0000256" key="2">
    <source>
        <dbReference type="ARBA" id="ARBA00022448"/>
    </source>
</evidence>
<evidence type="ECO:0000313" key="16">
    <source>
        <dbReference type="Proteomes" id="UP000230852"/>
    </source>
</evidence>
<dbReference type="GO" id="GO:0045259">
    <property type="term" value="C:proton-transporting ATP synthase complex"/>
    <property type="evidence" value="ECO:0007669"/>
    <property type="project" value="UniProtKB-KW"/>
</dbReference>
<keyword evidence="13" id="KW-0175">Coiled coil</keyword>
<keyword evidence="2 12" id="KW-0813">Transport</keyword>
<evidence type="ECO:0000256" key="14">
    <source>
        <dbReference type="SAM" id="Phobius"/>
    </source>
</evidence>
<evidence type="ECO:0000256" key="9">
    <source>
        <dbReference type="ARBA" id="ARBA00023310"/>
    </source>
</evidence>
<evidence type="ECO:0000256" key="5">
    <source>
        <dbReference type="ARBA" id="ARBA00022781"/>
    </source>
</evidence>
<dbReference type="GO" id="GO:0015986">
    <property type="term" value="P:proton motive force-driven ATP synthesis"/>
    <property type="evidence" value="ECO:0007669"/>
    <property type="project" value="InterPro"/>
</dbReference>
<dbReference type="InterPro" id="IPR050059">
    <property type="entry name" value="ATP_synthase_B_chain"/>
</dbReference>
<evidence type="ECO:0000313" key="15">
    <source>
        <dbReference type="EMBL" id="PIR78670.1"/>
    </source>
</evidence>
<dbReference type="InterPro" id="IPR002146">
    <property type="entry name" value="ATP_synth_b/b'su_bac/chlpt"/>
</dbReference>
<dbReference type="Pfam" id="PF00430">
    <property type="entry name" value="ATP-synt_B"/>
    <property type="match status" value="1"/>
</dbReference>
<evidence type="ECO:0000256" key="3">
    <source>
        <dbReference type="ARBA" id="ARBA00022547"/>
    </source>
</evidence>
<gene>
    <name evidence="15" type="ORF">COU28_00345</name>
</gene>